<accession>A0AAP1WHD5</accession>
<organism evidence="1 2">
    <name type="scientific">Tenacibaculum finnmarkense genomovar finnmarkense</name>
    <dbReference type="NCBI Taxonomy" id="1458503"/>
    <lineage>
        <taxon>Bacteria</taxon>
        <taxon>Pseudomonadati</taxon>
        <taxon>Bacteroidota</taxon>
        <taxon>Flavobacteriia</taxon>
        <taxon>Flavobacteriales</taxon>
        <taxon>Flavobacteriaceae</taxon>
        <taxon>Tenacibaculum</taxon>
        <taxon>Tenacibaculum finnmarkense</taxon>
    </lineage>
</organism>
<evidence type="ECO:0000313" key="1">
    <source>
        <dbReference type="EMBL" id="MBE7696292.1"/>
    </source>
</evidence>
<protein>
    <recommendedName>
        <fullName evidence="3">TIGR04255 family protein</fullName>
    </recommendedName>
</protein>
<evidence type="ECO:0000313" key="2">
    <source>
        <dbReference type="Proteomes" id="UP000806077"/>
    </source>
</evidence>
<comment type="caution">
    <text evidence="1">The sequence shown here is derived from an EMBL/GenBank/DDBJ whole genome shotgun (WGS) entry which is preliminary data.</text>
</comment>
<evidence type="ECO:0008006" key="3">
    <source>
        <dbReference type="Google" id="ProtNLM"/>
    </source>
</evidence>
<reference evidence="1 2" key="1">
    <citation type="journal article" date="2020" name="Int. J. Syst. Evol. Microbiol.">
        <title>Tenacibaculum piscium sp. nov., isolated from skin ulcers of sea-farmed fish, and description of Tenacibaculum finnmarkense sp. nov. with subdivision into genomovars finnmarkense and ulcerans.</title>
        <authorList>
            <person name="Olsen A.B."/>
            <person name="Spilsberg B."/>
            <person name="Nilsen H.K."/>
            <person name="Lagesen K."/>
            <person name="Gulla S."/>
            <person name="Avendano-Herrera R."/>
            <person name="Irgang R."/>
            <person name="Duchaud E."/>
            <person name="Colquhoun D.J."/>
        </authorList>
    </citation>
    <scope>NUCLEOTIDE SEQUENCE [LARGE SCALE GENOMIC DNA]</scope>
    <source>
        <strain evidence="1 2">TNO037</strain>
    </source>
</reference>
<proteinExistence type="predicted"/>
<sequence length="247" mass="28603">MNIVNLKYQVIAFGNYNDVIPSAENMKFFLENFSDKGLIPNQVQEINVNVGNGDLKNETITRLALTSQDKSWNILFNNQRLEISLTNVAFKSDELFTLEFFIKETSQILEKISEKFTKKHNRIGFTTQTLVDKLDNKTTYKKLNTPLPYFSEELPIQWSNKFAFRKIIKIPNPEIINISSDFSWIKAKIGQNNKSVDFEGILANIDINTLSENNDNRFNITEIRDFISNANSIEKEIKNQFLETITK</sequence>
<dbReference type="EMBL" id="WXXV01000051">
    <property type="protein sequence ID" value="MBE7696292.1"/>
    <property type="molecule type" value="Genomic_DNA"/>
</dbReference>
<keyword evidence="2" id="KW-1185">Reference proteome</keyword>
<dbReference type="RefSeq" id="WP_101955918.1">
    <property type="nucleotide sequence ID" value="NZ_JAJHTL010000050.1"/>
</dbReference>
<gene>
    <name evidence="1" type="ORF">F7645_12800</name>
</gene>
<dbReference type="Proteomes" id="UP000806077">
    <property type="component" value="Unassembled WGS sequence"/>
</dbReference>
<name>A0AAP1WHD5_9FLAO</name>
<dbReference type="AlphaFoldDB" id="A0AAP1WHD5"/>